<dbReference type="GO" id="GO:0043138">
    <property type="term" value="F:3'-5' DNA helicase activity"/>
    <property type="evidence" value="ECO:0007669"/>
    <property type="project" value="UniProtKB-EC"/>
</dbReference>
<dbReference type="InterPro" id="IPR022698">
    <property type="entry name" value="OrsD"/>
</dbReference>
<evidence type="ECO:0000313" key="10">
    <source>
        <dbReference type="Proteomes" id="UP000567885"/>
    </source>
</evidence>
<evidence type="ECO:0000256" key="6">
    <source>
        <dbReference type="SAM" id="MobiDB-lite"/>
    </source>
</evidence>
<evidence type="ECO:0000259" key="7">
    <source>
        <dbReference type="PROSITE" id="PS51192"/>
    </source>
</evidence>
<feature type="compositionally biased region" description="Acidic residues" evidence="6">
    <location>
        <begin position="406"/>
        <end position="445"/>
    </location>
</feature>
<dbReference type="EMBL" id="JAAGWQ010000280">
    <property type="protein sequence ID" value="KAF5657500.1"/>
    <property type="molecule type" value="Genomic_DNA"/>
</dbReference>
<keyword evidence="2" id="KW-0547">Nucleotide-binding</keyword>
<feature type="region of interest" description="Disordered" evidence="6">
    <location>
        <begin position="990"/>
        <end position="1029"/>
    </location>
</feature>
<reference evidence="9 10" key="1">
    <citation type="submission" date="2020-05" db="EMBL/GenBank/DDBJ databases">
        <title>Identification and distribution of gene clusters putatively required for synthesis of sphingolipid metabolism inhibitors in phylogenetically diverse species of the filamentous fungus Fusarium.</title>
        <authorList>
            <person name="Kim H.-S."/>
            <person name="Busman M."/>
            <person name="Brown D.W."/>
            <person name="Divon H."/>
            <person name="Uhlig S."/>
            <person name="Proctor R.H."/>
        </authorList>
    </citation>
    <scope>NUCLEOTIDE SEQUENCE [LARGE SCALE GENOMIC DNA]</scope>
    <source>
        <strain evidence="9 10">NRRL 20693</strain>
    </source>
</reference>
<feature type="compositionally biased region" description="Polar residues" evidence="6">
    <location>
        <begin position="1595"/>
        <end position="1611"/>
    </location>
</feature>
<evidence type="ECO:0000256" key="3">
    <source>
        <dbReference type="ARBA" id="ARBA00022840"/>
    </source>
</evidence>
<dbReference type="EC" id="5.6.2.4" evidence="5"/>
<feature type="compositionally biased region" description="Basic and acidic residues" evidence="6">
    <location>
        <begin position="396"/>
        <end position="405"/>
    </location>
</feature>
<dbReference type="GO" id="GO:0003676">
    <property type="term" value="F:nucleic acid binding"/>
    <property type="evidence" value="ECO:0007669"/>
    <property type="project" value="InterPro"/>
</dbReference>
<comment type="similarity">
    <text evidence="1">Belongs to the helicase family. RecQ subfamily.</text>
</comment>
<accession>A0A8H5WGD5</accession>
<gene>
    <name evidence="9" type="ORF">FHETE_10401</name>
</gene>
<evidence type="ECO:0000256" key="5">
    <source>
        <dbReference type="ARBA" id="ARBA00034808"/>
    </source>
</evidence>
<feature type="region of interest" description="Disordered" evidence="6">
    <location>
        <begin position="1574"/>
        <end position="1618"/>
    </location>
</feature>
<keyword evidence="10" id="KW-1185">Reference proteome</keyword>
<dbReference type="OrthoDB" id="5077557at2759"/>
<keyword evidence="3" id="KW-0067">ATP-binding</keyword>
<evidence type="ECO:0000313" key="9">
    <source>
        <dbReference type="EMBL" id="KAF5657500.1"/>
    </source>
</evidence>
<dbReference type="GO" id="GO:0005737">
    <property type="term" value="C:cytoplasm"/>
    <property type="evidence" value="ECO:0007669"/>
    <property type="project" value="TreeGrafter"/>
</dbReference>
<dbReference type="Pfam" id="PF12013">
    <property type="entry name" value="OrsD"/>
    <property type="match status" value="2"/>
</dbReference>
<protein>
    <recommendedName>
        <fullName evidence="5">DNA 3'-5' helicase</fullName>
        <ecNumber evidence="5">5.6.2.4</ecNumber>
    </recommendedName>
</protein>
<dbReference type="SMART" id="SM00355">
    <property type="entry name" value="ZnF_C2H2"/>
    <property type="match status" value="2"/>
</dbReference>
<name>A0A8H5WGD5_FUSHE</name>
<dbReference type="SMART" id="SM00487">
    <property type="entry name" value="DEXDc"/>
    <property type="match status" value="1"/>
</dbReference>
<dbReference type="InterPro" id="IPR011545">
    <property type="entry name" value="DEAD/DEAH_box_helicase_dom"/>
</dbReference>
<feature type="region of interest" description="Disordered" evidence="6">
    <location>
        <begin position="392"/>
        <end position="447"/>
    </location>
</feature>
<feature type="region of interest" description="Disordered" evidence="6">
    <location>
        <begin position="1671"/>
        <end position="1694"/>
    </location>
</feature>
<sequence length="2403" mass="271264">MSSLPIQEQSTHPTLSPAKVQKLETLGLYYNSPEQAIICIKCGFALSPRRASEHPGKKHGIARSARRGLKHLLFSLNLPDPDTLVPRPHGSRRHPYLAVQKGLSCKHCGLHSASRKVLEDHLRAEHRDKLKLAAERKSRQHWLRDHIQQEVLFQSWTANNTRRSWLVSNDNDVNSRSIPSSILLQASPDPIKHLAQKLFTEEHVRLENQQSGGRRSCGKETPASSALQTNWLRRTGWETTFRKAHCDVLVRLAALPHCTDNRPLSLGVVEGEAIISPARDERRLLCMMAALDRLLDQCGETVRTTDVCLRRWLRGRYPDRPYKMPFELVAKESSEKVYRKELKRFVCFWLRLFRLLPMTFQKVTGRGLKKHQFRVLRELWLDDIWKSAEYGDIDPAADKDGGHDGDEGEYGDQDDDEDEDEFPDDDEIQDYDEGEDDERYDEIEDESQKRVAVYTGDPFDDEATSTWSSNSQEDHPPDPALDILLRFCYSAVTEDYDGSIASSTMLVYFSAVRGLATPEGNEYLKPHRFTPTLAKLIYCSRLIFLEAVLPRSSHIYGGFVHPPRHGLLGRLNAARREYMCDGTLSPMGEFLSLLSYGNALRRSQGSSFRFYWSDDGEVLSWDGNQRLSMVDFRGLAREVLRSVTASCSRLMYDWEPPRVDLSLIRDNLSTTTPGYSFVSDPVNKLTGAYPELLLRACISPIDGLLRVQGKDHGIWNTKAARAYLEAHDDHLKGLMVLCNLDGGQFARISELLTLECFNTASRERGIGLWGSKMCSITRHHKARLATNNEFYVVRFFSNPVSRLIFEYLVYIRPVAISILRKCFHIEHTNALLFAPLSLLGIKPTRWTVSTFTKELRRHCSAATGIPSGIGVQMYRQISIAITEHHVRDVAVRFNRFDDTTGTAGHEVAYAWQSGHRPMQRHTTYGLDGAYPDHLQPALLRAYDRVSASWHTFLWGRDGSGEPRSIPTEAEHDELNYDSSRHGLTTYRKRGFTTDVEDAPSSSKRPRLGLDVLSSGNNISDESRVHPDSEEPLALGAEEEVNSSICDSMSNLSPGGPNEQVEPTHDSILHKIGPFIHLVELNLVICLDCKTAVLARKVKAHLVDPLHLQHFTLKERRDIGSQILEIPNIVKDADDLQNWKFPSPDAEPIPYLEPPRHGGLGCNSCPHIGRDLRRIREHYRKDHSDVLEENSLVDLSRLGQQSHLWRSNVNYQHTEYDSVLVSFLTVLSVRADGAWEGYGGFTPKLSAIMAISRLCIIKYAVDQRTKAIKQKTQQGQSQEEAEENSPSHFSLISEMTRRFMVGGGEGWETTPTQFIIRLRNFGMAAQNNTAAHGSVSWDNSREELIYKGTRLSVLDVQAMMRLAVQQLETVLYKDLLFFTEFSEQSPAELGLPEIPWDELLDNAADETVGHSFIDKLFQHDGGASRGWVIKKILQNNGLRTKWVKSMNDGGGMELNSRLAYRYGLKVEKALELLAVLAHMSSGFPLRAWELLVVRHRNTSNGGIRNILCDRGLIMIVTGAHKGFTTTGRLKIIHRFLPREVGTLLTYYLWLVLPFWEDIQANVWNKSSFDAGLWATEGTQESEKSQESEQADGEIDPSQNQPSQIGEGTQENGWSLGPGEHWTSPRLSRNIRRLSALACGQKLNISSWRHISTAIGRRYFRNASTAHTRLLHEVDSDDSGSESDDDEDSPYDLQAGHGSKTAGLIYGRLITEGAFETNERRVNFRYISEEWHRLLGFPSAMGGFGEVLMPGRKRKKASICDEALRRLQLERWKSRRRINIDRELVYLYGDQAAFRGVQREAIQAIMMNKSPIVVVMGTGGGKSLSFMLPAASCPGGVTVVVVPLVSLQGDLIERCRKMKIPCTEWRSDQSPGPASLVFVTPESAMTKRFHDYVEGLRVMAQLDGFVFDEAHTILEGTRDFRPKLRELGRLALVGVQMVYLTATLPPSKEAEFFELINARSEDVTMIRTSTTRANVVYSVQTLTATTPEQATDAVTTKVREVLDRKLEEYPWPAKMIVYCNTVVATDALATALNCDAYHRDVDTRDGKAERLRAWMSGLERERYGGGRVIVATNALGLGIDVPDIRVVMHVEMPFEMADYAQQSGRAGRDGKRSEAIVVRVAAEGQRRILMGLGGRGAVDDFVNGAVCRRVILDSEMDGRGDRDRCEEGEEQCDVCQAAHAMVEPDDLEMSEEDEEIGLRAQEIGVQQIRSRVASRAISEAREVELFRERLQERLLGGCMFCYPLGVADSNPDHTGIDCSMARTGGDLPRKIFDMGLRMQACLRREGGLEKFGGCFRCFLPQELCNGWEENVVEGGWRKIEDVECRYQGVMVSTISYVYTLSPDEARELFFRIGFTGGKGNSANQEFKEKDLWKWMGRRIDWGGFQAFNICRVFLYMAETEESEEV</sequence>
<dbReference type="PANTHER" id="PTHR13710">
    <property type="entry name" value="DNA HELICASE RECQ FAMILY MEMBER"/>
    <property type="match status" value="1"/>
</dbReference>
<feature type="domain" description="Helicase ATP-binding" evidence="7">
    <location>
        <begin position="1801"/>
        <end position="1960"/>
    </location>
</feature>
<evidence type="ECO:0000259" key="8">
    <source>
        <dbReference type="PROSITE" id="PS51194"/>
    </source>
</evidence>
<dbReference type="GO" id="GO:0009378">
    <property type="term" value="F:four-way junction helicase activity"/>
    <property type="evidence" value="ECO:0007669"/>
    <property type="project" value="TreeGrafter"/>
</dbReference>
<dbReference type="Pfam" id="PF00271">
    <property type="entry name" value="Helicase_C"/>
    <property type="match status" value="1"/>
</dbReference>
<dbReference type="InterPro" id="IPR027417">
    <property type="entry name" value="P-loop_NTPase"/>
</dbReference>
<dbReference type="Proteomes" id="UP000567885">
    <property type="component" value="Unassembled WGS sequence"/>
</dbReference>
<dbReference type="Pfam" id="PF00270">
    <property type="entry name" value="DEAD"/>
    <property type="match status" value="1"/>
</dbReference>
<evidence type="ECO:0000256" key="1">
    <source>
        <dbReference type="ARBA" id="ARBA00005446"/>
    </source>
</evidence>
<feature type="compositionally biased region" description="Acidic residues" evidence="6">
    <location>
        <begin position="1673"/>
        <end position="1688"/>
    </location>
</feature>
<organism evidence="9 10">
    <name type="scientific">Fusarium heterosporum</name>
    <dbReference type="NCBI Taxonomy" id="42747"/>
    <lineage>
        <taxon>Eukaryota</taxon>
        <taxon>Fungi</taxon>
        <taxon>Dikarya</taxon>
        <taxon>Ascomycota</taxon>
        <taxon>Pezizomycotina</taxon>
        <taxon>Sordariomycetes</taxon>
        <taxon>Hypocreomycetidae</taxon>
        <taxon>Hypocreales</taxon>
        <taxon>Nectriaceae</taxon>
        <taxon>Fusarium</taxon>
        <taxon>Fusarium heterosporum species complex</taxon>
    </lineage>
</organism>
<dbReference type="InterPro" id="IPR001650">
    <property type="entry name" value="Helicase_C-like"/>
</dbReference>
<dbReference type="GO" id="GO:0005524">
    <property type="term" value="F:ATP binding"/>
    <property type="evidence" value="ECO:0007669"/>
    <property type="project" value="UniProtKB-KW"/>
</dbReference>
<evidence type="ECO:0000256" key="2">
    <source>
        <dbReference type="ARBA" id="ARBA00022741"/>
    </source>
</evidence>
<dbReference type="Gene3D" id="3.40.50.300">
    <property type="entry name" value="P-loop containing nucleotide triphosphate hydrolases"/>
    <property type="match status" value="2"/>
</dbReference>
<dbReference type="SMART" id="SM00490">
    <property type="entry name" value="HELICc"/>
    <property type="match status" value="1"/>
</dbReference>
<dbReference type="PROSITE" id="PS51194">
    <property type="entry name" value="HELICASE_CTER"/>
    <property type="match status" value="1"/>
</dbReference>
<comment type="catalytic activity">
    <reaction evidence="4">
        <text>Couples ATP hydrolysis with the unwinding of duplex DNA by translocating in the 3'-5' direction.</text>
        <dbReference type="EC" id="5.6.2.4"/>
    </reaction>
</comment>
<dbReference type="SUPFAM" id="SSF52540">
    <property type="entry name" value="P-loop containing nucleoside triphosphate hydrolases"/>
    <property type="match status" value="1"/>
</dbReference>
<dbReference type="InterPro" id="IPR014001">
    <property type="entry name" value="Helicase_ATP-bd"/>
</dbReference>
<evidence type="ECO:0000256" key="4">
    <source>
        <dbReference type="ARBA" id="ARBA00034617"/>
    </source>
</evidence>
<proteinExistence type="inferred from homology"/>
<comment type="caution">
    <text evidence="9">The sequence shown here is derived from an EMBL/GenBank/DDBJ whole genome shotgun (WGS) entry which is preliminary data.</text>
</comment>
<feature type="domain" description="Helicase C-terminal" evidence="8">
    <location>
        <begin position="1999"/>
        <end position="2169"/>
    </location>
</feature>
<dbReference type="GO" id="GO:0000724">
    <property type="term" value="P:double-strand break repair via homologous recombination"/>
    <property type="evidence" value="ECO:0007669"/>
    <property type="project" value="TreeGrafter"/>
</dbReference>
<dbReference type="PANTHER" id="PTHR13710:SF154">
    <property type="entry name" value="RECQ HELICASE, PUTATIVE (AFU_ORTHOLOGUE AFUA_6G14720)-RELATED"/>
    <property type="match status" value="1"/>
</dbReference>
<dbReference type="PROSITE" id="PS51192">
    <property type="entry name" value="HELICASE_ATP_BIND_1"/>
    <property type="match status" value="1"/>
</dbReference>
<dbReference type="GO" id="GO:0005694">
    <property type="term" value="C:chromosome"/>
    <property type="evidence" value="ECO:0007669"/>
    <property type="project" value="TreeGrafter"/>
</dbReference>
<dbReference type="InterPro" id="IPR013087">
    <property type="entry name" value="Znf_C2H2_type"/>
</dbReference>